<gene>
    <name evidence="1" type="ORF">LTR82_003816</name>
</gene>
<dbReference type="Proteomes" id="UP001168146">
    <property type="component" value="Unassembled WGS sequence"/>
</dbReference>
<dbReference type="PANTHER" id="PTHR42085:SF1">
    <property type="entry name" value="F-BOX DOMAIN-CONTAINING PROTEIN"/>
    <property type="match status" value="1"/>
</dbReference>
<sequence>MPSTQDSTKSPVTLPHADLVLRAGRSRLLDLPAELREAIWVHTVTEWAPYKTTKDAAVPNSQHPMLRQSPVRLDRFNRPLPAAITRVSRQLRHETLHLYYECNQFELWRPLFWSNDWTYSTLIDWLTQLGPRIRWLNNITLMYKHEGELHYDVETALREAGFAFGKPGVISSRRELSEYEMTHEAWGLPRQFGRGTRDRSVKLSATFSADLAEAQRDLIAEQ</sequence>
<evidence type="ECO:0000313" key="2">
    <source>
        <dbReference type="Proteomes" id="UP001168146"/>
    </source>
</evidence>
<organism evidence="1 2">
    <name type="scientific">Friedmanniomyces endolithicus</name>
    <dbReference type="NCBI Taxonomy" id="329885"/>
    <lineage>
        <taxon>Eukaryota</taxon>
        <taxon>Fungi</taxon>
        <taxon>Dikarya</taxon>
        <taxon>Ascomycota</taxon>
        <taxon>Pezizomycotina</taxon>
        <taxon>Dothideomycetes</taxon>
        <taxon>Dothideomycetidae</taxon>
        <taxon>Mycosphaerellales</taxon>
        <taxon>Teratosphaeriaceae</taxon>
        <taxon>Friedmanniomyces</taxon>
    </lineage>
</organism>
<reference evidence="1" key="1">
    <citation type="submission" date="2021-12" db="EMBL/GenBank/DDBJ databases">
        <title>Black yeast isolated from Biological Soil Crust.</title>
        <authorList>
            <person name="Kurbessoian T."/>
        </authorList>
    </citation>
    <scope>NUCLEOTIDE SEQUENCE</scope>
    <source>
        <strain evidence="1">CCFEE 5208</strain>
    </source>
</reference>
<accession>A0AAN6JCF5</accession>
<name>A0AAN6JCF5_9PEZI</name>
<evidence type="ECO:0000313" key="1">
    <source>
        <dbReference type="EMBL" id="KAK0324830.1"/>
    </source>
</evidence>
<dbReference type="AlphaFoldDB" id="A0AAN6JCF5"/>
<dbReference type="EMBL" id="JASUXU010000008">
    <property type="protein sequence ID" value="KAK0324830.1"/>
    <property type="molecule type" value="Genomic_DNA"/>
</dbReference>
<dbReference type="InterPro" id="IPR038883">
    <property type="entry name" value="AN11006-like"/>
</dbReference>
<protein>
    <submittedName>
        <fullName evidence="1">Uncharacterized protein</fullName>
    </submittedName>
</protein>
<comment type="caution">
    <text evidence="1">The sequence shown here is derived from an EMBL/GenBank/DDBJ whole genome shotgun (WGS) entry which is preliminary data.</text>
</comment>
<proteinExistence type="predicted"/>
<dbReference type="PANTHER" id="PTHR42085">
    <property type="entry name" value="F-BOX DOMAIN-CONTAINING PROTEIN"/>
    <property type="match status" value="1"/>
</dbReference>